<feature type="non-terminal residue" evidence="1">
    <location>
        <position position="287"/>
    </location>
</feature>
<dbReference type="AlphaFoldDB" id="A0A847VDT2"/>
<reference evidence="1 2" key="1">
    <citation type="journal article" date="2020" name="Biotechnol. Biofuels">
        <title>New insights from the biogas microbiome by comprehensive genome-resolved metagenomics of nearly 1600 species originating from multiple anaerobic digesters.</title>
        <authorList>
            <person name="Campanaro S."/>
            <person name="Treu L."/>
            <person name="Rodriguez-R L.M."/>
            <person name="Kovalovszki A."/>
            <person name="Ziels R.M."/>
            <person name="Maus I."/>
            <person name="Zhu X."/>
            <person name="Kougias P.G."/>
            <person name="Basile A."/>
            <person name="Luo G."/>
            <person name="Schluter A."/>
            <person name="Konstantinidis K.T."/>
            <person name="Angelidaki I."/>
        </authorList>
    </citation>
    <scope>NUCLEOTIDE SEQUENCE [LARGE SCALE GENOMIC DNA]</scope>
    <source>
        <strain evidence="1">AS19jrsBPTG_9</strain>
    </source>
</reference>
<organism evidence="1 2">
    <name type="scientific">Candidatus Dojkabacteria bacterium</name>
    <dbReference type="NCBI Taxonomy" id="2099670"/>
    <lineage>
        <taxon>Bacteria</taxon>
        <taxon>Candidatus Dojkabacteria</taxon>
    </lineage>
</organism>
<dbReference type="Proteomes" id="UP000564033">
    <property type="component" value="Unassembled WGS sequence"/>
</dbReference>
<name>A0A847VDT2_9BACT</name>
<sequence>MSADNIRDQSTDKSVEGLLLEAAKANEPTLDDHLFSVFSTLEDNPESSLEDYEIMYDFRKALHEKYVIKEENVPYGYFEREQRIARERGYGNIPITEEYKRQEIEVIQKDQEQSLDIWINYLTCLDSSHLPPSIKYWILNEVVKLGRYDKATQTFSKRQKDTTAPFVELSAEALAYVSETLMKKYGEEYINLSDDIFNTKIEFGKVEELKAQGDKVKLLDGSDIQDKGKVILVKDDNEKIIPLMKKDIPYMRANVEEAGGVENIEDSFSKISRKLEELQSRRAQVLK</sequence>
<protein>
    <submittedName>
        <fullName evidence="1">Uncharacterized protein</fullName>
    </submittedName>
</protein>
<evidence type="ECO:0000313" key="2">
    <source>
        <dbReference type="Proteomes" id="UP000564033"/>
    </source>
</evidence>
<evidence type="ECO:0000313" key="1">
    <source>
        <dbReference type="EMBL" id="NLZ24659.1"/>
    </source>
</evidence>
<dbReference type="EMBL" id="JAAZIL010000073">
    <property type="protein sequence ID" value="NLZ24659.1"/>
    <property type="molecule type" value="Genomic_DNA"/>
</dbReference>
<comment type="caution">
    <text evidence="1">The sequence shown here is derived from an EMBL/GenBank/DDBJ whole genome shotgun (WGS) entry which is preliminary data.</text>
</comment>
<proteinExistence type="predicted"/>
<accession>A0A847VDT2</accession>
<gene>
    <name evidence="1" type="ORF">GX888_02870</name>
</gene>